<protein>
    <submittedName>
        <fullName evidence="2">Uncharacterized protein</fullName>
    </submittedName>
</protein>
<proteinExistence type="predicted"/>
<dbReference type="InterPro" id="IPR012881">
    <property type="entry name" value="DUF1685"/>
</dbReference>
<gene>
    <name evidence="2" type="ORF">OSB04_000028</name>
</gene>
<evidence type="ECO:0000256" key="1">
    <source>
        <dbReference type="SAM" id="MobiDB-lite"/>
    </source>
</evidence>
<feature type="compositionally biased region" description="Low complexity" evidence="1">
    <location>
        <begin position="155"/>
        <end position="173"/>
    </location>
</feature>
<dbReference type="PANTHER" id="PTHR31865:SF50">
    <property type="match status" value="1"/>
</dbReference>
<dbReference type="PANTHER" id="PTHR31865">
    <property type="entry name" value="OSJNBA0071G03.3 PROTEIN"/>
    <property type="match status" value="1"/>
</dbReference>
<keyword evidence="3" id="KW-1185">Reference proteome</keyword>
<feature type="region of interest" description="Disordered" evidence="1">
    <location>
        <begin position="1"/>
        <end position="57"/>
    </location>
</feature>
<dbReference type="Proteomes" id="UP001172457">
    <property type="component" value="Chromosome 1"/>
</dbReference>
<feature type="region of interest" description="Disordered" evidence="1">
    <location>
        <begin position="153"/>
        <end position="173"/>
    </location>
</feature>
<feature type="compositionally biased region" description="Basic residues" evidence="1">
    <location>
        <begin position="39"/>
        <end position="53"/>
    </location>
</feature>
<reference evidence="2" key="1">
    <citation type="submission" date="2023-03" db="EMBL/GenBank/DDBJ databases">
        <title>Chromosome-scale reference genome and RAD-based genetic map of yellow starthistle (Centaurea solstitialis) reveal putative structural variation and QTLs associated with invader traits.</title>
        <authorList>
            <person name="Reatini B."/>
            <person name="Cang F.A."/>
            <person name="Jiang Q."/>
            <person name="Mckibben M.T.W."/>
            <person name="Barker M.S."/>
            <person name="Rieseberg L.H."/>
            <person name="Dlugosch K.M."/>
        </authorList>
    </citation>
    <scope>NUCLEOTIDE SEQUENCE</scope>
    <source>
        <strain evidence="2">CAN-66</strain>
        <tissue evidence="2">Leaf</tissue>
    </source>
</reference>
<name>A0AA38WK58_9ASTR</name>
<accession>A0AA38WK58</accession>
<dbReference type="Pfam" id="PF07939">
    <property type="entry name" value="DUF1685"/>
    <property type="match status" value="1"/>
</dbReference>
<dbReference type="AlphaFoldDB" id="A0AA38WK58"/>
<evidence type="ECO:0000313" key="3">
    <source>
        <dbReference type="Proteomes" id="UP001172457"/>
    </source>
</evidence>
<feature type="compositionally biased region" description="Low complexity" evidence="1">
    <location>
        <begin position="1"/>
        <end position="11"/>
    </location>
</feature>
<organism evidence="2 3">
    <name type="scientific">Centaurea solstitialis</name>
    <name type="common">yellow star-thistle</name>
    <dbReference type="NCBI Taxonomy" id="347529"/>
    <lineage>
        <taxon>Eukaryota</taxon>
        <taxon>Viridiplantae</taxon>
        <taxon>Streptophyta</taxon>
        <taxon>Embryophyta</taxon>
        <taxon>Tracheophyta</taxon>
        <taxon>Spermatophyta</taxon>
        <taxon>Magnoliopsida</taxon>
        <taxon>eudicotyledons</taxon>
        <taxon>Gunneridae</taxon>
        <taxon>Pentapetalae</taxon>
        <taxon>asterids</taxon>
        <taxon>campanulids</taxon>
        <taxon>Asterales</taxon>
        <taxon>Asteraceae</taxon>
        <taxon>Carduoideae</taxon>
        <taxon>Cardueae</taxon>
        <taxon>Centaureinae</taxon>
        <taxon>Centaurea</taxon>
    </lineage>
</organism>
<evidence type="ECO:0000313" key="2">
    <source>
        <dbReference type="EMBL" id="KAJ9564062.1"/>
    </source>
</evidence>
<dbReference type="EMBL" id="JARYMX010000001">
    <property type="protein sequence ID" value="KAJ9564062.1"/>
    <property type="molecule type" value="Genomic_DNA"/>
</dbReference>
<feature type="compositionally biased region" description="Basic and acidic residues" evidence="1">
    <location>
        <begin position="29"/>
        <end position="38"/>
    </location>
</feature>
<sequence length="173" mass="19179">MPPPTTTTTVHRPPPPSPLYKHKSWSPDILRDEEWLKRKDNHHGHRRGRRRNKSVTDEDIDELKACIELGFGFEESNDRLSRTLPALGLYYAVNKQYHDTISKSSSMSSSSVVSESDLVSPVDAGGVFGRGDDPQTMKMRLRQWAQVVGCSLRQSSSSLLSSSSSSLSSSSSS</sequence>
<comment type="caution">
    <text evidence="2">The sequence shown here is derived from an EMBL/GenBank/DDBJ whole genome shotgun (WGS) entry which is preliminary data.</text>
</comment>